<dbReference type="InterPro" id="IPR037264">
    <property type="entry name" value="TFIID_NTD2_sf"/>
</dbReference>
<dbReference type="Gene3D" id="1.25.40.500">
    <property type="entry name" value="TFIID subunit TAF5, NTD2 domain"/>
    <property type="match status" value="1"/>
</dbReference>
<evidence type="ECO:0000313" key="10">
    <source>
        <dbReference type="EnsemblPlants" id="OBART06G22900.1"/>
    </source>
</evidence>
<dbReference type="PRINTS" id="PR00320">
    <property type="entry name" value="GPROTEINBRPT"/>
</dbReference>
<dbReference type="PANTHER" id="PTHR19879">
    <property type="entry name" value="TRANSCRIPTION INITIATION FACTOR TFIID"/>
    <property type="match status" value="1"/>
</dbReference>
<proteinExistence type="predicted"/>
<keyword evidence="3" id="KW-0677">Repeat</keyword>
<evidence type="ECO:0000256" key="8">
    <source>
        <dbReference type="SAM" id="MobiDB-lite"/>
    </source>
</evidence>
<evidence type="ECO:0000256" key="4">
    <source>
        <dbReference type="ARBA" id="ARBA00023015"/>
    </source>
</evidence>
<name>A0A0D3GJA9_9ORYZ</name>
<keyword evidence="2 7" id="KW-0853">WD repeat</keyword>
<comment type="subcellular location">
    <subcellularLocation>
        <location evidence="1">Nucleus</location>
    </subcellularLocation>
</comment>
<keyword evidence="11" id="KW-1185">Reference proteome</keyword>
<feature type="region of interest" description="Disordered" evidence="8">
    <location>
        <begin position="338"/>
        <end position="357"/>
    </location>
</feature>
<dbReference type="InterPro" id="IPR036322">
    <property type="entry name" value="WD40_repeat_dom_sf"/>
</dbReference>
<keyword evidence="4" id="KW-0805">Transcription regulation</keyword>
<reference evidence="10" key="1">
    <citation type="journal article" date="2009" name="Rice">
        <title>De Novo Next Generation Sequencing of Plant Genomes.</title>
        <authorList>
            <person name="Rounsley S."/>
            <person name="Marri P.R."/>
            <person name="Yu Y."/>
            <person name="He R."/>
            <person name="Sisneros N."/>
            <person name="Goicoechea J.L."/>
            <person name="Lee S.J."/>
            <person name="Angelova A."/>
            <person name="Kudrna D."/>
            <person name="Luo M."/>
            <person name="Affourtit J."/>
            <person name="Desany B."/>
            <person name="Knight J."/>
            <person name="Niazi F."/>
            <person name="Egholm M."/>
            <person name="Wing R.A."/>
        </authorList>
    </citation>
    <scope>NUCLEOTIDE SEQUENCE [LARGE SCALE GENOMIC DNA]</scope>
    <source>
        <strain evidence="10">cv. IRGC 105608</strain>
    </source>
</reference>
<dbReference type="CDD" id="cd00200">
    <property type="entry name" value="WD40"/>
    <property type="match status" value="1"/>
</dbReference>
<dbReference type="PROSITE" id="PS50294">
    <property type="entry name" value="WD_REPEATS_REGION"/>
    <property type="match status" value="5"/>
</dbReference>
<feature type="repeat" description="WD" evidence="7">
    <location>
        <begin position="409"/>
        <end position="450"/>
    </location>
</feature>
<organism evidence="10">
    <name type="scientific">Oryza barthii</name>
    <dbReference type="NCBI Taxonomy" id="65489"/>
    <lineage>
        <taxon>Eukaryota</taxon>
        <taxon>Viridiplantae</taxon>
        <taxon>Streptophyta</taxon>
        <taxon>Embryophyta</taxon>
        <taxon>Tracheophyta</taxon>
        <taxon>Spermatophyta</taxon>
        <taxon>Magnoliopsida</taxon>
        <taxon>Liliopsida</taxon>
        <taxon>Poales</taxon>
        <taxon>Poaceae</taxon>
        <taxon>BOP clade</taxon>
        <taxon>Oryzoideae</taxon>
        <taxon>Oryzeae</taxon>
        <taxon>Oryzinae</taxon>
        <taxon>Oryza</taxon>
    </lineage>
</organism>
<dbReference type="EnsemblPlants" id="OBART06G22900.1">
    <property type="protein sequence ID" value="OBART06G22900.1"/>
    <property type="gene ID" value="OBART06G22900"/>
</dbReference>
<dbReference type="SUPFAM" id="SSF50978">
    <property type="entry name" value="WD40 repeat-like"/>
    <property type="match status" value="1"/>
</dbReference>
<dbReference type="InterPro" id="IPR019775">
    <property type="entry name" value="WD40_repeat_CS"/>
</dbReference>
<dbReference type="SMART" id="SM00320">
    <property type="entry name" value="WD40"/>
    <property type="match status" value="6"/>
</dbReference>
<feature type="domain" description="TFIID subunit TAF5 NTD2" evidence="9">
    <location>
        <begin position="47"/>
        <end position="131"/>
    </location>
</feature>
<dbReference type="GO" id="GO:0006367">
    <property type="term" value="P:transcription initiation at RNA polymerase II promoter"/>
    <property type="evidence" value="ECO:0007669"/>
    <property type="project" value="TreeGrafter"/>
</dbReference>
<dbReference type="Gene3D" id="2.130.10.10">
    <property type="entry name" value="YVTN repeat-like/Quinoprotein amine dehydrogenase"/>
    <property type="match status" value="2"/>
</dbReference>
<sequence length="616" mass="68469">MEDEEMEKKVQQYLQRKGFRLTELALQEERNRISTSSVSDVALARSENDPARYYDGYSKLRTWAYSSLDQYKHELLRVLYPVFIHSFMDLVAEGHTQEARSFFHTFREDHELMHSRDLQKLEGILSPSHLEYSYELLLQYLQKTQALVVLGIINERTTFDVSPGQPSLISDDTDVVALVGTKKDLAKQINLKELLEDSVEERMEKTLLESDKTEAESKDADAEDNNKRKSSEGGKQGGSVKKVKKDKIAGATGKTNKSETSIVSVAPRVKPELTLPVIPVEVEQSILEDLRNRAQLNSLALPSVSFYTFLNTHNGLNCSSISHDGSLVVGGFSDSSVKATSPQGENGLSQGERTSASDYGKRPYTLFQGHSGPVYSAAFSPFGDFLLSSSSDSTIRLWSTKLNANLVCYKGHNYPVWDVQFSPVGHYFASASHDRTARIWSMDKIQPLRIMAGHLSDVDWHVNCNYIATGSSDKTVRLWDVQTGECIRMFIGHRSMVLSLAMSPDGRYMASGDEDGTIMMWDLSSGRCVSPLGGHSSCVWSLAYSCEGALLASGSADCTVKLWDVASSTKVLKTDDTSTNRLRMLKTLRTKSTPVYTLRFSRRNLLFAAGALSLGS</sequence>
<keyword evidence="6" id="KW-0539">Nucleus</keyword>
<dbReference type="CDD" id="cd08044">
    <property type="entry name" value="TAF5_NTD2"/>
    <property type="match status" value="1"/>
</dbReference>
<dbReference type="Pfam" id="PF00400">
    <property type="entry name" value="WD40"/>
    <property type="match status" value="5"/>
</dbReference>
<dbReference type="Gramene" id="OBART06G22900.1">
    <property type="protein sequence ID" value="OBART06G22900.1"/>
    <property type="gene ID" value="OBART06G22900"/>
</dbReference>
<dbReference type="Proteomes" id="UP000026960">
    <property type="component" value="Chromosome 6"/>
</dbReference>
<accession>A0A0D3GJA9</accession>
<dbReference type="InterPro" id="IPR001680">
    <property type="entry name" value="WD40_rpt"/>
</dbReference>
<evidence type="ECO:0000256" key="5">
    <source>
        <dbReference type="ARBA" id="ARBA00023163"/>
    </source>
</evidence>
<evidence type="ECO:0000259" key="9">
    <source>
        <dbReference type="Pfam" id="PF04494"/>
    </source>
</evidence>
<dbReference type="SUPFAM" id="SSF160897">
    <property type="entry name" value="Taf5 N-terminal domain-like"/>
    <property type="match status" value="1"/>
</dbReference>
<reference evidence="10" key="2">
    <citation type="submission" date="2015-03" db="UniProtKB">
        <authorList>
            <consortium name="EnsemblPlants"/>
        </authorList>
    </citation>
    <scope>IDENTIFICATION</scope>
</reference>
<feature type="repeat" description="WD" evidence="7">
    <location>
        <begin position="367"/>
        <end position="399"/>
    </location>
</feature>
<dbReference type="eggNOG" id="KOG0263">
    <property type="taxonomic scope" value="Eukaryota"/>
</dbReference>
<evidence type="ECO:0000256" key="7">
    <source>
        <dbReference type="PROSITE-ProRule" id="PRU00221"/>
    </source>
</evidence>
<dbReference type="InterPro" id="IPR020472">
    <property type="entry name" value="WD40_PAC1"/>
</dbReference>
<keyword evidence="5" id="KW-0804">Transcription</keyword>
<feature type="repeat" description="WD" evidence="7">
    <location>
        <begin position="490"/>
        <end position="531"/>
    </location>
</feature>
<feature type="compositionally biased region" description="Basic and acidic residues" evidence="8">
    <location>
        <begin position="207"/>
        <end position="232"/>
    </location>
</feature>
<dbReference type="GO" id="GO:0016251">
    <property type="term" value="F:RNA polymerase II general transcription initiation factor activity"/>
    <property type="evidence" value="ECO:0007669"/>
    <property type="project" value="TreeGrafter"/>
</dbReference>
<dbReference type="PANTHER" id="PTHR19879:SF1">
    <property type="entry name" value="CANNONBALL-RELATED"/>
    <property type="match status" value="1"/>
</dbReference>
<dbReference type="STRING" id="65489.A0A0D3GJA9"/>
<dbReference type="PROSITE" id="PS00678">
    <property type="entry name" value="WD_REPEATS_1"/>
    <property type="match status" value="3"/>
</dbReference>
<dbReference type="PROSITE" id="PS50082">
    <property type="entry name" value="WD_REPEATS_2"/>
    <property type="match status" value="5"/>
</dbReference>
<dbReference type="GO" id="GO:0005669">
    <property type="term" value="C:transcription factor TFIID complex"/>
    <property type="evidence" value="ECO:0007669"/>
    <property type="project" value="TreeGrafter"/>
</dbReference>
<evidence type="ECO:0000256" key="2">
    <source>
        <dbReference type="ARBA" id="ARBA00022574"/>
    </source>
</evidence>
<feature type="repeat" description="WD" evidence="7">
    <location>
        <begin position="532"/>
        <end position="573"/>
    </location>
</feature>
<dbReference type="InterPro" id="IPR015943">
    <property type="entry name" value="WD40/YVTN_repeat-like_dom_sf"/>
</dbReference>
<evidence type="ECO:0000313" key="11">
    <source>
        <dbReference type="Proteomes" id="UP000026960"/>
    </source>
</evidence>
<protein>
    <recommendedName>
        <fullName evidence="9">TFIID subunit TAF5 NTD2 domain-containing protein</fullName>
    </recommendedName>
</protein>
<evidence type="ECO:0000256" key="3">
    <source>
        <dbReference type="ARBA" id="ARBA00022737"/>
    </source>
</evidence>
<dbReference type="Pfam" id="PF04494">
    <property type="entry name" value="TFIID_NTD2"/>
    <property type="match status" value="1"/>
</dbReference>
<feature type="repeat" description="WD" evidence="7">
    <location>
        <begin position="448"/>
        <end position="489"/>
    </location>
</feature>
<feature type="region of interest" description="Disordered" evidence="8">
    <location>
        <begin position="207"/>
        <end position="261"/>
    </location>
</feature>
<dbReference type="PaxDb" id="65489-OBART06G22900.1"/>
<evidence type="ECO:0000256" key="6">
    <source>
        <dbReference type="ARBA" id="ARBA00023242"/>
    </source>
</evidence>
<dbReference type="InterPro" id="IPR007582">
    <property type="entry name" value="TFIID_NTD2"/>
</dbReference>
<evidence type="ECO:0000256" key="1">
    <source>
        <dbReference type="ARBA" id="ARBA00004123"/>
    </source>
</evidence>
<dbReference type="AlphaFoldDB" id="A0A0D3GJA9"/>